<dbReference type="AlphaFoldDB" id="A0A0S8FPW8"/>
<name>A0A0S8FPW8_UNCW3</name>
<evidence type="ECO:0000256" key="1">
    <source>
        <dbReference type="SAM" id="MobiDB-lite"/>
    </source>
</evidence>
<proteinExistence type="predicted"/>
<evidence type="ECO:0000313" key="4">
    <source>
        <dbReference type="Proteomes" id="UP000051373"/>
    </source>
</evidence>
<organism evidence="3 4">
    <name type="scientific">candidate division WOR_3 bacterium SM23_42</name>
    <dbReference type="NCBI Taxonomy" id="1703779"/>
    <lineage>
        <taxon>Bacteria</taxon>
        <taxon>Bacteria division WOR-3</taxon>
    </lineage>
</organism>
<keyword evidence="2" id="KW-1133">Transmembrane helix</keyword>
<accession>A0A0S8FPW8</accession>
<feature type="compositionally biased region" description="Basic and acidic residues" evidence="1">
    <location>
        <begin position="168"/>
        <end position="179"/>
    </location>
</feature>
<evidence type="ECO:0000256" key="2">
    <source>
        <dbReference type="SAM" id="Phobius"/>
    </source>
</evidence>
<evidence type="ECO:0008006" key="5">
    <source>
        <dbReference type="Google" id="ProtNLM"/>
    </source>
</evidence>
<feature type="transmembrane region" description="Helical" evidence="2">
    <location>
        <begin position="6"/>
        <end position="29"/>
    </location>
</feature>
<dbReference type="Proteomes" id="UP000051373">
    <property type="component" value="Unassembled WGS sequence"/>
</dbReference>
<reference evidence="3 4" key="1">
    <citation type="journal article" date="2015" name="Microbiome">
        <title>Genomic resolution of linkages in carbon, nitrogen, and sulfur cycling among widespread estuary sediment bacteria.</title>
        <authorList>
            <person name="Baker B.J."/>
            <person name="Lazar C.S."/>
            <person name="Teske A.P."/>
            <person name="Dick G.J."/>
        </authorList>
    </citation>
    <scope>NUCLEOTIDE SEQUENCE [LARGE SCALE GENOMIC DNA]</scope>
    <source>
        <strain evidence="3">SM23_42</strain>
    </source>
</reference>
<protein>
    <recommendedName>
        <fullName evidence="5">Zinc resistance-associated protein</fullName>
    </recommendedName>
</protein>
<feature type="region of interest" description="Disordered" evidence="1">
    <location>
        <begin position="155"/>
        <end position="179"/>
    </location>
</feature>
<keyword evidence="2" id="KW-0812">Transmembrane</keyword>
<sequence length="179" mass="21562">MDKKVLVIVLIVSVAINLATMFTFGYFWWTRHTGRQEFWTRPRMMLDWQHTRFVRELMLTDDQITQIIKANEEMRNAMHPLREELFEKRRELMSLVREKETNRSRADMLLEEISLLQARHDEYIFDRLLTMKNILTPEQQQKLGALLNTLLEEGRPHEMPHRPGLPHRHFESPRGEKGR</sequence>
<dbReference type="EMBL" id="LJUJ01000026">
    <property type="protein sequence ID" value="KPK62776.1"/>
    <property type="molecule type" value="Genomic_DNA"/>
</dbReference>
<keyword evidence="2" id="KW-0472">Membrane</keyword>
<comment type="caution">
    <text evidence="3">The sequence shown here is derived from an EMBL/GenBank/DDBJ whole genome shotgun (WGS) entry which is preliminary data.</text>
</comment>
<gene>
    <name evidence="3" type="ORF">AMJ83_09850</name>
</gene>
<dbReference type="Pfam" id="PF13801">
    <property type="entry name" value="Metal_resist"/>
    <property type="match status" value="1"/>
</dbReference>
<dbReference type="STRING" id="1703779.AMJ83_09850"/>
<dbReference type="Gene3D" id="1.20.120.1490">
    <property type="match status" value="1"/>
</dbReference>
<evidence type="ECO:0000313" key="3">
    <source>
        <dbReference type="EMBL" id="KPK62776.1"/>
    </source>
</evidence>
<dbReference type="InterPro" id="IPR025961">
    <property type="entry name" value="Metal_resist"/>
</dbReference>